<feature type="domain" description="RDD" evidence="6">
    <location>
        <begin position="3"/>
        <end position="81"/>
    </location>
</feature>
<dbReference type="PANTHER" id="PTHR36115">
    <property type="entry name" value="PROLINE-RICH ANTIGEN HOMOLOG-RELATED"/>
    <property type="match status" value="1"/>
</dbReference>
<evidence type="ECO:0000256" key="4">
    <source>
        <dbReference type="ARBA" id="ARBA00022989"/>
    </source>
</evidence>
<comment type="subcellular location">
    <subcellularLocation>
        <location evidence="1">Cell membrane</location>
        <topology evidence="1">Multi-pass membrane protein</topology>
    </subcellularLocation>
</comment>
<keyword evidence="5" id="KW-0472">Membrane</keyword>
<keyword evidence="3" id="KW-0812">Transmembrane</keyword>
<feature type="non-terminal residue" evidence="7">
    <location>
        <position position="1"/>
    </location>
</feature>
<dbReference type="GO" id="GO:0005886">
    <property type="term" value="C:plasma membrane"/>
    <property type="evidence" value="ECO:0007669"/>
    <property type="project" value="UniProtKB-SubCell"/>
</dbReference>
<evidence type="ECO:0000256" key="1">
    <source>
        <dbReference type="ARBA" id="ARBA00004651"/>
    </source>
</evidence>
<keyword evidence="2" id="KW-1003">Cell membrane</keyword>
<protein>
    <recommendedName>
        <fullName evidence="6">RDD domain-containing protein</fullName>
    </recommendedName>
</protein>
<evidence type="ECO:0000259" key="6">
    <source>
        <dbReference type="Pfam" id="PF06271"/>
    </source>
</evidence>
<dbReference type="AlphaFoldDB" id="A0A3B0YET5"/>
<reference evidence="7" key="1">
    <citation type="submission" date="2018-06" db="EMBL/GenBank/DDBJ databases">
        <authorList>
            <person name="Zhirakovskaya E."/>
        </authorList>
    </citation>
    <scope>NUCLEOTIDE SEQUENCE</scope>
</reference>
<evidence type="ECO:0000256" key="2">
    <source>
        <dbReference type="ARBA" id="ARBA00022475"/>
    </source>
</evidence>
<accession>A0A3B0YET5</accession>
<gene>
    <name evidence="7" type="ORF">MNBD_GAMMA12-2714</name>
</gene>
<dbReference type="Pfam" id="PF06271">
    <property type="entry name" value="RDD"/>
    <property type="match status" value="1"/>
</dbReference>
<evidence type="ECO:0000256" key="3">
    <source>
        <dbReference type="ARBA" id="ARBA00022692"/>
    </source>
</evidence>
<keyword evidence="4" id="KW-1133">Transmembrane helix</keyword>
<sequence length="117" mass="13271">AYLAITLSFLYLTVLKASKIGTLGQKITSTKMLSISGNRASILQMTYRLFFWAFGPFTFVSDFAWVTLNNEKRTLRDSLCNTIVVKLEAMPISNEAEIKSVRVMFFGLHFLYDTAKP</sequence>
<evidence type="ECO:0000256" key="5">
    <source>
        <dbReference type="ARBA" id="ARBA00023136"/>
    </source>
</evidence>
<dbReference type="PANTHER" id="PTHR36115:SF6">
    <property type="entry name" value="PROLINE-RICH ANTIGEN HOMOLOG"/>
    <property type="match status" value="1"/>
</dbReference>
<evidence type="ECO:0000313" key="7">
    <source>
        <dbReference type="EMBL" id="VAW75280.1"/>
    </source>
</evidence>
<name>A0A3B0YET5_9ZZZZ</name>
<organism evidence="7">
    <name type="scientific">hydrothermal vent metagenome</name>
    <dbReference type="NCBI Taxonomy" id="652676"/>
    <lineage>
        <taxon>unclassified sequences</taxon>
        <taxon>metagenomes</taxon>
        <taxon>ecological metagenomes</taxon>
    </lineage>
</organism>
<dbReference type="InterPro" id="IPR010432">
    <property type="entry name" value="RDD"/>
</dbReference>
<dbReference type="InterPro" id="IPR051791">
    <property type="entry name" value="Pra-immunoreactive"/>
</dbReference>
<proteinExistence type="predicted"/>
<dbReference type="EMBL" id="UOFL01000078">
    <property type="protein sequence ID" value="VAW75280.1"/>
    <property type="molecule type" value="Genomic_DNA"/>
</dbReference>